<dbReference type="RefSeq" id="WP_184711824.1">
    <property type="nucleotide sequence ID" value="NZ_JACHJP010000001.1"/>
</dbReference>
<evidence type="ECO:0000313" key="6">
    <source>
        <dbReference type="Proteomes" id="UP000552644"/>
    </source>
</evidence>
<dbReference type="InterPro" id="IPR036388">
    <property type="entry name" value="WH-like_DNA-bd_sf"/>
</dbReference>
<protein>
    <submittedName>
        <fullName evidence="5">DNA-binding HxlR family transcriptional regulator</fullName>
    </submittedName>
</protein>
<dbReference type="InterPro" id="IPR002577">
    <property type="entry name" value="HTH_HxlR"/>
</dbReference>
<keyword evidence="2 5" id="KW-0238">DNA-binding</keyword>
<organism evidence="5 6">
    <name type="scientific">Streptosporangium saharense</name>
    <dbReference type="NCBI Taxonomy" id="1706840"/>
    <lineage>
        <taxon>Bacteria</taxon>
        <taxon>Bacillati</taxon>
        <taxon>Actinomycetota</taxon>
        <taxon>Actinomycetes</taxon>
        <taxon>Streptosporangiales</taxon>
        <taxon>Streptosporangiaceae</taxon>
        <taxon>Streptosporangium</taxon>
    </lineage>
</organism>
<dbReference type="GO" id="GO:0003677">
    <property type="term" value="F:DNA binding"/>
    <property type="evidence" value="ECO:0007669"/>
    <property type="project" value="UniProtKB-KW"/>
</dbReference>
<reference evidence="5 6" key="1">
    <citation type="submission" date="2020-08" db="EMBL/GenBank/DDBJ databases">
        <title>Genomic Encyclopedia of Type Strains, Phase III (KMG-III): the genomes of soil and plant-associated and newly described type strains.</title>
        <authorList>
            <person name="Whitman W."/>
        </authorList>
    </citation>
    <scope>NUCLEOTIDE SEQUENCE [LARGE SCALE GENOMIC DNA]</scope>
    <source>
        <strain evidence="5 6">CECT 8840</strain>
    </source>
</reference>
<proteinExistence type="predicted"/>
<evidence type="ECO:0000259" key="4">
    <source>
        <dbReference type="PROSITE" id="PS51118"/>
    </source>
</evidence>
<dbReference type="AlphaFoldDB" id="A0A7W7VKE1"/>
<evidence type="ECO:0000313" key="5">
    <source>
        <dbReference type="EMBL" id="MBB4912990.1"/>
    </source>
</evidence>
<keyword evidence="3" id="KW-0804">Transcription</keyword>
<gene>
    <name evidence="5" type="ORF">FHS44_000062</name>
</gene>
<dbReference type="EMBL" id="JACHJP010000001">
    <property type="protein sequence ID" value="MBB4912990.1"/>
    <property type="molecule type" value="Genomic_DNA"/>
</dbReference>
<accession>A0A7W7VKE1</accession>
<dbReference type="PANTHER" id="PTHR33204:SF18">
    <property type="entry name" value="TRANSCRIPTIONAL REGULATORY PROTEIN"/>
    <property type="match status" value="1"/>
</dbReference>
<feature type="domain" description="HTH hxlR-type" evidence="4">
    <location>
        <begin position="11"/>
        <end position="108"/>
    </location>
</feature>
<name>A0A7W7VKE1_9ACTN</name>
<dbReference type="Proteomes" id="UP000552644">
    <property type="component" value="Unassembled WGS sequence"/>
</dbReference>
<dbReference type="SUPFAM" id="SSF46785">
    <property type="entry name" value="Winged helix' DNA-binding domain"/>
    <property type="match status" value="1"/>
</dbReference>
<dbReference type="Pfam" id="PF01638">
    <property type="entry name" value="HxlR"/>
    <property type="match status" value="1"/>
</dbReference>
<dbReference type="InterPro" id="IPR036390">
    <property type="entry name" value="WH_DNA-bd_sf"/>
</dbReference>
<sequence>MTRTDFTGIACSIARSAAIVGDPWMLLIMRDVALGLHRFDDLQRDLGAATNVLSQRLERLVEGGLLRRERYAQRPDRYGYHLTEKGADLVPVLLALTAWGDRWEAGEDGPPLIVRHHTCGNDTHATVTCHSCGEKLTPDQITYHPGPGAHPGRGTALIGTLLTGHPDE</sequence>
<comment type="caution">
    <text evidence="5">The sequence shown here is derived from an EMBL/GenBank/DDBJ whole genome shotgun (WGS) entry which is preliminary data.</text>
</comment>
<evidence type="ECO:0000256" key="2">
    <source>
        <dbReference type="ARBA" id="ARBA00023125"/>
    </source>
</evidence>
<dbReference type="PANTHER" id="PTHR33204">
    <property type="entry name" value="TRANSCRIPTIONAL REGULATOR, MARR FAMILY"/>
    <property type="match status" value="1"/>
</dbReference>
<dbReference type="PROSITE" id="PS51118">
    <property type="entry name" value="HTH_HXLR"/>
    <property type="match status" value="1"/>
</dbReference>
<dbReference type="Gene3D" id="1.10.10.10">
    <property type="entry name" value="Winged helix-like DNA-binding domain superfamily/Winged helix DNA-binding domain"/>
    <property type="match status" value="1"/>
</dbReference>
<keyword evidence="6" id="KW-1185">Reference proteome</keyword>
<keyword evidence="1" id="KW-0805">Transcription regulation</keyword>
<evidence type="ECO:0000256" key="3">
    <source>
        <dbReference type="ARBA" id="ARBA00023163"/>
    </source>
</evidence>
<evidence type="ECO:0000256" key="1">
    <source>
        <dbReference type="ARBA" id="ARBA00023015"/>
    </source>
</evidence>